<name>A0A428JXW7_9BACT</name>
<dbReference type="RefSeq" id="WP_125440492.1">
    <property type="nucleotide sequence ID" value="NZ_RWIU01000010.1"/>
</dbReference>
<feature type="region of interest" description="Disordered" evidence="1">
    <location>
        <begin position="1"/>
        <end position="22"/>
    </location>
</feature>
<protein>
    <submittedName>
        <fullName evidence="2">Uncharacterized protein</fullName>
    </submittedName>
</protein>
<accession>A0A428JXW7</accession>
<gene>
    <name evidence="2" type="ORF">EI293_20845</name>
</gene>
<dbReference type="EMBL" id="RWIU01000010">
    <property type="protein sequence ID" value="RSK38972.1"/>
    <property type="molecule type" value="Genomic_DNA"/>
</dbReference>
<proteinExistence type="predicted"/>
<reference evidence="2 3" key="1">
    <citation type="submission" date="2018-12" db="EMBL/GenBank/DDBJ databases">
        <authorList>
            <person name="Feng G."/>
            <person name="Zhu H."/>
        </authorList>
    </citation>
    <scope>NUCLEOTIDE SEQUENCE [LARGE SCALE GENOMIC DNA]</scope>
    <source>
        <strain evidence="2 3">LMG 26000</strain>
    </source>
</reference>
<evidence type="ECO:0000256" key="1">
    <source>
        <dbReference type="SAM" id="MobiDB-lite"/>
    </source>
</evidence>
<evidence type="ECO:0000313" key="3">
    <source>
        <dbReference type="Proteomes" id="UP000270291"/>
    </source>
</evidence>
<dbReference type="OrthoDB" id="887276at2"/>
<dbReference type="Proteomes" id="UP000270291">
    <property type="component" value="Unassembled WGS sequence"/>
</dbReference>
<evidence type="ECO:0000313" key="2">
    <source>
        <dbReference type="EMBL" id="RSK38972.1"/>
    </source>
</evidence>
<organism evidence="2 3">
    <name type="scientific">Hymenobacter perfusus</name>
    <dbReference type="NCBI Taxonomy" id="1236770"/>
    <lineage>
        <taxon>Bacteria</taxon>
        <taxon>Pseudomonadati</taxon>
        <taxon>Bacteroidota</taxon>
        <taxon>Cytophagia</taxon>
        <taxon>Cytophagales</taxon>
        <taxon>Hymenobacteraceae</taxon>
        <taxon>Hymenobacter</taxon>
    </lineage>
</organism>
<sequence length="64" mass="7387">MCPTSDPEEEPTVPSHNITDKELDRDLINLHLPEPDSYFGTEAELRKLHASEEYDRIMSESNDQ</sequence>
<comment type="caution">
    <text evidence="2">The sequence shown here is derived from an EMBL/GenBank/DDBJ whole genome shotgun (WGS) entry which is preliminary data.</text>
</comment>
<feature type="compositionally biased region" description="Acidic residues" evidence="1">
    <location>
        <begin position="1"/>
        <end position="11"/>
    </location>
</feature>
<keyword evidence="3" id="KW-1185">Reference proteome</keyword>
<dbReference type="AlphaFoldDB" id="A0A428JXW7"/>